<evidence type="ECO:0000259" key="2">
    <source>
        <dbReference type="Pfam" id="PF13699"/>
    </source>
</evidence>
<proteinExistence type="predicted"/>
<name>A0A4R7W428_9PSEU</name>
<accession>A0A4R7W428</accession>
<gene>
    <name evidence="3" type="ORF">CLV71_101321</name>
</gene>
<comment type="caution">
    <text evidence="3">The sequence shown here is derived from an EMBL/GenBank/DDBJ whole genome shotgun (WGS) entry which is preliminary data.</text>
</comment>
<dbReference type="EMBL" id="SOCP01000001">
    <property type="protein sequence ID" value="TDV57450.1"/>
    <property type="molecule type" value="Genomic_DNA"/>
</dbReference>
<feature type="region of interest" description="Disordered" evidence="1">
    <location>
        <begin position="1"/>
        <end position="25"/>
    </location>
</feature>
<dbReference type="InterPro" id="IPR025295">
    <property type="entry name" value="eCIS_core_dom"/>
</dbReference>
<feature type="domain" description="eCIS core" evidence="2">
    <location>
        <begin position="76"/>
        <end position="146"/>
    </location>
</feature>
<reference evidence="3 4" key="1">
    <citation type="submission" date="2019-03" db="EMBL/GenBank/DDBJ databases">
        <title>Genomic Encyclopedia of Archaeal and Bacterial Type Strains, Phase II (KMG-II): from individual species to whole genera.</title>
        <authorList>
            <person name="Goeker M."/>
        </authorList>
    </citation>
    <scope>NUCLEOTIDE SEQUENCE [LARGE SCALE GENOMIC DNA]</scope>
    <source>
        <strain evidence="3 4">DSM 45499</strain>
    </source>
</reference>
<protein>
    <submittedName>
        <fullName evidence="3">Uncharacterized protein DUF4157</fullName>
    </submittedName>
</protein>
<organism evidence="3 4">
    <name type="scientific">Actinophytocola oryzae</name>
    <dbReference type="NCBI Taxonomy" id="502181"/>
    <lineage>
        <taxon>Bacteria</taxon>
        <taxon>Bacillati</taxon>
        <taxon>Actinomycetota</taxon>
        <taxon>Actinomycetes</taxon>
        <taxon>Pseudonocardiales</taxon>
        <taxon>Pseudonocardiaceae</taxon>
    </lineage>
</organism>
<sequence>MTTTDTLTEGRLVLGAPDDPSEHEAHHAAHRVVVGGAARVLPVEREVRGTEFVDPDVQRRIAMACRHGSRLSDVDRVPLERAFGADLGAVRLHTGAESSDLCRALDAHAFTVGDHVFLGDDYRPGTEEARELLAHELAHVLQRETGVVRRVVYRMGVGQRVVEMTEEQVLERVSGYEDGELYTAATGVSLDLVGWISHFVTGERRWPLSDVYAEIRRLVDDAQFQEDMPMGISGVRLQYKEHGAEGTDQSFAAVESGDGQSLDVHPARIIFRASVAAKLGVDDGGESQVGKWTLGLVQTVLSSDRSLRFGRPDGSARTVTMTLASAHNDRREDDEVPWYDKLQSRYALDADYQVADVLLDDQPGFRVTKHAAEVLDEMSGTDVFRTWLILRGDSDASIAWLYYWDWQIDYSVDGGTVSLTDEGWYPDGSGAVLDGPRASQSIVPVFTDIPAPSGEQQPDDSWCPSCTCVIV</sequence>
<dbReference type="AlphaFoldDB" id="A0A4R7W428"/>
<dbReference type="Proteomes" id="UP000294927">
    <property type="component" value="Unassembled WGS sequence"/>
</dbReference>
<evidence type="ECO:0000256" key="1">
    <source>
        <dbReference type="SAM" id="MobiDB-lite"/>
    </source>
</evidence>
<keyword evidence="4" id="KW-1185">Reference proteome</keyword>
<dbReference type="Pfam" id="PF13699">
    <property type="entry name" value="eCIS_core"/>
    <property type="match status" value="1"/>
</dbReference>
<evidence type="ECO:0000313" key="3">
    <source>
        <dbReference type="EMBL" id="TDV57450.1"/>
    </source>
</evidence>
<evidence type="ECO:0000313" key="4">
    <source>
        <dbReference type="Proteomes" id="UP000294927"/>
    </source>
</evidence>